<reference evidence="13" key="2">
    <citation type="submission" date="2016-04" db="UniProtKB">
        <authorList>
            <consortium name="EnsemblMetazoa"/>
        </authorList>
    </citation>
    <scope>IDENTIFICATION</scope>
</reference>
<feature type="domain" description="C2H2-type" evidence="12">
    <location>
        <begin position="367"/>
        <end position="400"/>
    </location>
</feature>
<dbReference type="InterPro" id="IPR046341">
    <property type="entry name" value="SET_dom_sf"/>
</dbReference>
<dbReference type="Gene3D" id="2.170.270.10">
    <property type="entry name" value="SET domain"/>
    <property type="match status" value="1"/>
</dbReference>
<evidence type="ECO:0000256" key="1">
    <source>
        <dbReference type="ARBA" id="ARBA00004123"/>
    </source>
</evidence>
<evidence type="ECO:0000256" key="3">
    <source>
        <dbReference type="ARBA" id="ARBA00022737"/>
    </source>
</evidence>
<evidence type="ECO:0000256" key="4">
    <source>
        <dbReference type="ARBA" id="ARBA00022771"/>
    </source>
</evidence>
<gene>
    <name evidence="13" type="primary">105627074</name>
</gene>
<keyword evidence="2" id="KW-0479">Metal-binding</keyword>
<dbReference type="FunCoup" id="A0A158P1T4">
    <property type="interactions" value="160"/>
</dbReference>
<comment type="subcellular location">
    <subcellularLocation>
        <location evidence="1">Nucleus</location>
    </subcellularLocation>
</comment>
<dbReference type="PROSITE" id="PS50157">
    <property type="entry name" value="ZINC_FINGER_C2H2_2"/>
    <property type="match status" value="8"/>
</dbReference>
<feature type="compositionally biased region" description="Acidic residues" evidence="11">
    <location>
        <begin position="986"/>
        <end position="995"/>
    </location>
</feature>
<feature type="domain" description="C2H2-type" evidence="12">
    <location>
        <begin position="458"/>
        <end position="485"/>
    </location>
</feature>
<evidence type="ECO:0000256" key="6">
    <source>
        <dbReference type="ARBA" id="ARBA00023015"/>
    </source>
</evidence>
<sequence length="1044" mass="117003">MNGLDLSRSVVDCKMNGSSDEGESTSGATGGGGGSENAEMEENGSTRTSSNSSNNNPVYRDLKLLQTGEVPQEYNPQSRTSYQQRGYSPGIDRQRNYEKEQLQPSPSSREEERKSSWDYEKNRKEYSRSRDYSNEYQDAIKQEPKDHSSREWVSPVPEVEVGGSAPGGPYVRARKDVPRGARFGPFLGKWASEPFNPRYAWEVRIAGSGVRGWLDASHETNNWLKYIRSTASSHAVNMRHVLIGGQMVYEAVRDIATGEELLLGLREPLQLQDMLGENTTEDRSDRETASQHSGTVDEDKEDEEEGETRCTVCDKPFQDIELLDSHLVTCHRYPAEQHRCDSCPRAYAWRPLLVRHRAIIHGDLRNYPCENCPKSNVRQVFTDPSNLQRHIRTHHVGARSHACTECGKTFATSSGLKQHTHIHSSVKPFQCEVCFKAYTQFSNLCRHKRMHADCRMQIKCGKCGQSFSTVTSLSKHKRFCDSTTPTGPPGTMPQLPTPATSPFLVYPRPPVSLPGGLPFYPPSLMGPYPGIFPNAPNFLNTPLLFPPKIEEAEKRSDSPKKERFTPPRILSQHNKVSPSTAEEATSTFRPSPARPPVQPTPESDDDLSKRKEAARSNERKMEIESTSKEEPTEQPLDLRVQTKKQDTILKIANRKSRTPSPAPIPMEETPGPPDPPKPEEDTAAPSLMELESKDVHGNSPHLRTSLPIEQPPTNTPPHMAYPRPIHPMFLETMYRSPAATFPGFPSAPPPPGGATPESRLIPPLPPFAPPRGLPFLGSLMNGLSGARPGAGFDLLARPPLSAFPGVKPFQEAVMAPHHHHHHHHHHHVHGKMKDRYSCKFCGKVFPRSANLTRHLRTHTGEQPYKCKYCERSFSISSNLQRHVRNIHDKQRPFKCPLCERCFGQQTNLDRHLKKHEADDGSGVVSVADSPGSSNENEREDTYFDEIRSFMGKVTYGSESGYGSLPHHPAYIPSRLHEINESKMEVEYDEDEDSEEGVSPLEETDGLSPIEVKESPSPSQYDLKLREKQEMLNNNTAEPVIEIST</sequence>
<dbReference type="InterPro" id="IPR013087">
    <property type="entry name" value="Znf_C2H2_type"/>
</dbReference>
<evidence type="ECO:0000256" key="11">
    <source>
        <dbReference type="SAM" id="MobiDB-lite"/>
    </source>
</evidence>
<dbReference type="Proteomes" id="UP000005205">
    <property type="component" value="Unassembled WGS sequence"/>
</dbReference>
<feature type="compositionally biased region" description="Acidic residues" evidence="11">
    <location>
        <begin position="296"/>
        <end position="306"/>
    </location>
</feature>
<feature type="compositionally biased region" description="Low complexity" evidence="11">
    <location>
        <begin position="43"/>
        <end position="56"/>
    </location>
</feature>
<dbReference type="SUPFAM" id="SSF57667">
    <property type="entry name" value="beta-beta-alpha zinc fingers"/>
    <property type="match status" value="5"/>
</dbReference>
<feature type="region of interest" description="Disordered" evidence="11">
    <location>
        <begin position="694"/>
        <end position="716"/>
    </location>
</feature>
<feature type="compositionally biased region" description="Basic and acidic residues" evidence="11">
    <location>
        <begin position="280"/>
        <end position="289"/>
    </location>
</feature>
<feature type="compositionally biased region" description="Basic and acidic residues" evidence="11">
    <location>
        <begin position="551"/>
        <end position="565"/>
    </location>
</feature>
<feature type="region of interest" description="Disordered" evidence="11">
    <location>
        <begin position="277"/>
        <end position="308"/>
    </location>
</feature>
<evidence type="ECO:0000313" key="14">
    <source>
        <dbReference type="Proteomes" id="UP000005205"/>
    </source>
</evidence>
<protein>
    <recommendedName>
        <fullName evidence="12">C2H2-type domain-containing protein</fullName>
    </recommendedName>
</protein>
<name>A0A158P1T4_ATTCE</name>
<dbReference type="EMBL" id="ADTU01006828">
    <property type="status" value="NOT_ANNOTATED_CDS"/>
    <property type="molecule type" value="Genomic_DNA"/>
</dbReference>
<dbReference type="GO" id="GO:0006355">
    <property type="term" value="P:regulation of DNA-templated transcription"/>
    <property type="evidence" value="ECO:0007669"/>
    <property type="project" value="UniProtKB-ARBA"/>
</dbReference>
<dbReference type="InterPro" id="IPR036236">
    <property type="entry name" value="Znf_C2H2_sf"/>
</dbReference>
<dbReference type="FunFam" id="3.30.160.60:FF:000653">
    <property type="entry name" value="Zinc finger protein Pegasus"/>
    <property type="match status" value="1"/>
</dbReference>
<keyword evidence="3" id="KW-0677">Repeat</keyword>
<evidence type="ECO:0000256" key="10">
    <source>
        <dbReference type="PROSITE-ProRule" id="PRU00042"/>
    </source>
</evidence>
<dbReference type="FunFam" id="3.30.160.60:FF:000159">
    <property type="entry name" value="Mds1 and evi1 complex locus protein"/>
    <property type="match status" value="1"/>
</dbReference>
<feature type="compositionally biased region" description="Pro residues" evidence="11">
    <location>
        <begin position="660"/>
        <end position="675"/>
    </location>
</feature>
<evidence type="ECO:0000313" key="13">
    <source>
        <dbReference type="EnsemblMetazoa" id="XP_012063742.1"/>
    </source>
</evidence>
<dbReference type="eggNOG" id="KOG1721">
    <property type="taxonomic scope" value="Eukaryota"/>
</dbReference>
<dbReference type="EnsemblMetazoa" id="XM_012208352.1">
    <property type="protein sequence ID" value="XP_012063742.1"/>
    <property type="gene ID" value="LOC105627074"/>
</dbReference>
<feature type="region of interest" description="Disordered" evidence="11">
    <location>
        <begin position="551"/>
        <end position="682"/>
    </location>
</feature>
<evidence type="ECO:0000256" key="9">
    <source>
        <dbReference type="ARBA" id="ARBA00023242"/>
    </source>
</evidence>
<dbReference type="FunFam" id="3.30.160.60:FF:000112">
    <property type="entry name" value="Mds1 and evi1 complex locus protein"/>
    <property type="match status" value="1"/>
</dbReference>
<reference evidence="14" key="1">
    <citation type="journal article" date="2011" name="PLoS Genet.">
        <title>The genome sequence of the leaf-cutter ant Atta cephalotes reveals insights into its obligate symbiotic lifestyle.</title>
        <authorList>
            <person name="Suen G."/>
            <person name="Teiling C."/>
            <person name="Li L."/>
            <person name="Holt C."/>
            <person name="Abouheif E."/>
            <person name="Bornberg-Bauer E."/>
            <person name="Bouffard P."/>
            <person name="Caldera E.J."/>
            <person name="Cash E."/>
            <person name="Cavanaugh A."/>
            <person name="Denas O."/>
            <person name="Elhaik E."/>
            <person name="Fave M.J."/>
            <person name="Gadau J."/>
            <person name="Gibson J.D."/>
            <person name="Graur D."/>
            <person name="Grubbs K.J."/>
            <person name="Hagen D.E."/>
            <person name="Harkins T.T."/>
            <person name="Helmkampf M."/>
            <person name="Hu H."/>
            <person name="Johnson B.R."/>
            <person name="Kim J."/>
            <person name="Marsh S.E."/>
            <person name="Moeller J.A."/>
            <person name="Munoz-Torres M.C."/>
            <person name="Murphy M.C."/>
            <person name="Naughton M.C."/>
            <person name="Nigam S."/>
            <person name="Overson R."/>
            <person name="Rajakumar R."/>
            <person name="Reese J.T."/>
            <person name="Scott J.J."/>
            <person name="Smith C.R."/>
            <person name="Tao S."/>
            <person name="Tsutsui N.D."/>
            <person name="Viljakainen L."/>
            <person name="Wissler L."/>
            <person name="Yandell M.D."/>
            <person name="Zimmer F."/>
            <person name="Taylor J."/>
            <person name="Slater S.C."/>
            <person name="Clifton S.W."/>
            <person name="Warren W.C."/>
            <person name="Elsik C.G."/>
            <person name="Smith C.D."/>
            <person name="Weinstock G.M."/>
            <person name="Gerardo N.M."/>
            <person name="Currie C.R."/>
        </authorList>
    </citation>
    <scope>NUCLEOTIDE SEQUENCE [LARGE SCALE GENOMIC DNA]</scope>
</reference>
<feature type="domain" description="C2H2-type" evidence="12">
    <location>
        <begin position="338"/>
        <end position="366"/>
    </location>
</feature>
<dbReference type="GO" id="GO:0008270">
    <property type="term" value="F:zinc ion binding"/>
    <property type="evidence" value="ECO:0007669"/>
    <property type="project" value="UniProtKB-KW"/>
</dbReference>
<dbReference type="InParanoid" id="A0A158P1T4"/>
<evidence type="ECO:0000259" key="12">
    <source>
        <dbReference type="PROSITE" id="PS50157"/>
    </source>
</evidence>
<evidence type="ECO:0000256" key="8">
    <source>
        <dbReference type="ARBA" id="ARBA00023163"/>
    </source>
</evidence>
<keyword evidence="9" id="KW-0539">Nucleus</keyword>
<dbReference type="AlphaFoldDB" id="A0A158P1T4"/>
<evidence type="ECO:0000256" key="7">
    <source>
        <dbReference type="ARBA" id="ARBA00023125"/>
    </source>
</evidence>
<feature type="domain" description="C2H2-type" evidence="12">
    <location>
        <begin position="893"/>
        <end position="920"/>
    </location>
</feature>
<dbReference type="InterPro" id="IPR001214">
    <property type="entry name" value="SET_dom"/>
</dbReference>
<keyword evidence="4 10" id="KW-0863">Zinc-finger</keyword>
<dbReference type="InterPro" id="IPR050331">
    <property type="entry name" value="Zinc_finger"/>
</dbReference>
<feature type="domain" description="C2H2-type" evidence="12">
    <location>
        <begin position="401"/>
        <end position="428"/>
    </location>
</feature>
<feature type="compositionally biased region" description="Basic and acidic residues" evidence="11">
    <location>
        <begin position="606"/>
        <end position="631"/>
    </location>
</feature>
<dbReference type="Pfam" id="PF00096">
    <property type="entry name" value="zf-C2H2"/>
    <property type="match status" value="6"/>
</dbReference>
<keyword evidence="7" id="KW-0238">DNA-binding</keyword>
<accession>A0A158P1T4</accession>
<dbReference type="PANTHER" id="PTHR16515">
    <property type="entry name" value="PR DOMAIN ZINC FINGER PROTEIN"/>
    <property type="match status" value="1"/>
</dbReference>
<proteinExistence type="predicted"/>
<keyword evidence="8" id="KW-0804">Transcription</keyword>
<feature type="region of interest" description="Disordered" evidence="11">
    <location>
        <begin position="984"/>
        <end position="1019"/>
    </location>
</feature>
<dbReference type="KEGG" id="acep:105627074"/>
<keyword evidence="5" id="KW-0862">Zinc</keyword>
<dbReference type="GO" id="GO:0008757">
    <property type="term" value="F:S-adenosylmethionine-dependent methyltransferase activity"/>
    <property type="evidence" value="ECO:0007669"/>
    <property type="project" value="UniProtKB-ARBA"/>
</dbReference>
<feature type="compositionally biased region" description="Basic and acidic residues" evidence="11">
    <location>
        <begin position="92"/>
        <end position="101"/>
    </location>
</feature>
<dbReference type="GO" id="GO:0005634">
    <property type="term" value="C:nucleus"/>
    <property type="evidence" value="ECO:0007669"/>
    <property type="project" value="UniProtKB-SubCell"/>
</dbReference>
<dbReference type="EMBL" id="ADTU01006827">
    <property type="status" value="NOT_ANNOTATED_CDS"/>
    <property type="molecule type" value="Genomic_DNA"/>
</dbReference>
<dbReference type="PROSITE" id="PS00028">
    <property type="entry name" value="ZINC_FINGER_C2H2_1"/>
    <property type="match status" value="7"/>
</dbReference>
<dbReference type="EMBL" id="ADTU01006829">
    <property type="status" value="NOT_ANNOTATED_CDS"/>
    <property type="molecule type" value="Genomic_DNA"/>
</dbReference>
<dbReference type="SMART" id="SM00355">
    <property type="entry name" value="ZnF_C2H2"/>
    <property type="match status" value="9"/>
</dbReference>
<evidence type="ECO:0000256" key="2">
    <source>
        <dbReference type="ARBA" id="ARBA00022723"/>
    </source>
</evidence>
<keyword evidence="14" id="KW-1185">Reference proteome</keyword>
<dbReference type="EMBL" id="ADTU01006826">
    <property type="status" value="NOT_ANNOTATED_CDS"/>
    <property type="molecule type" value="Genomic_DNA"/>
</dbReference>
<feature type="domain" description="C2H2-type" evidence="12">
    <location>
        <begin position="836"/>
        <end position="863"/>
    </location>
</feature>
<dbReference type="GO" id="GO:0008276">
    <property type="term" value="F:protein methyltransferase activity"/>
    <property type="evidence" value="ECO:0007669"/>
    <property type="project" value="UniProtKB-ARBA"/>
</dbReference>
<feature type="region of interest" description="Disordered" evidence="11">
    <location>
        <begin position="1"/>
        <end position="135"/>
    </location>
</feature>
<feature type="compositionally biased region" description="Polar residues" evidence="11">
    <location>
        <begin position="571"/>
        <end position="589"/>
    </location>
</feature>
<dbReference type="Gene3D" id="3.30.160.60">
    <property type="entry name" value="Classic Zinc Finger"/>
    <property type="match status" value="7"/>
</dbReference>
<feature type="domain" description="C2H2-type" evidence="12">
    <location>
        <begin position="429"/>
        <end position="456"/>
    </location>
</feature>
<dbReference type="FunFam" id="3.30.160.60:FF:000126">
    <property type="entry name" value="Mds1 and evi1 complex locus protein"/>
    <property type="match status" value="1"/>
</dbReference>
<dbReference type="GO" id="GO:0003677">
    <property type="term" value="F:DNA binding"/>
    <property type="evidence" value="ECO:0007669"/>
    <property type="project" value="UniProtKB-KW"/>
</dbReference>
<dbReference type="FunFam" id="3.30.160.60:FF:000150">
    <property type="entry name" value="Mds1 and evi1 complex locus protein"/>
    <property type="match status" value="1"/>
</dbReference>
<feature type="compositionally biased region" description="Basic and acidic residues" evidence="11">
    <location>
        <begin position="108"/>
        <end position="135"/>
    </location>
</feature>
<dbReference type="Pfam" id="PF21549">
    <property type="entry name" value="PRDM2_PR"/>
    <property type="match status" value="1"/>
</dbReference>
<feature type="domain" description="C2H2-type" evidence="12">
    <location>
        <begin position="864"/>
        <end position="892"/>
    </location>
</feature>
<evidence type="ECO:0000256" key="5">
    <source>
        <dbReference type="ARBA" id="ARBA00022833"/>
    </source>
</evidence>
<organism evidence="13 14">
    <name type="scientific">Atta cephalotes</name>
    <name type="common">Leafcutter ant</name>
    <dbReference type="NCBI Taxonomy" id="12957"/>
    <lineage>
        <taxon>Eukaryota</taxon>
        <taxon>Metazoa</taxon>
        <taxon>Ecdysozoa</taxon>
        <taxon>Arthropoda</taxon>
        <taxon>Hexapoda</taxon>
        <taxon>Insecta</taxon>
        <taxon>Pterygota</taxon>
        <taxon>Neoptera</taxon>
        <taxon>Endopterygota</taxon>
        <taxon>Hymenoptera</taxon>
        <taxon>Apocrita</taxon>
        <taxon>Aculeata</taxon>
        <taxon>Formicoidea</taxon>
        <taxon>Formicidae</taxon>
        <taxon>Myrmicinae</taxon>
        <taxon>Atta</taxon>
    </lineage>
</organism>
<dbReference type="GO" id="GO:0008170">
    <property type="term" value="F:N-methyltransferase activity"/>
    <property type="evidence" value="ECO:0007669"/>
    <property type="project" value="UniProtKB-ARBA"/>
</dbReference>
<feature type="compositionally biased region" description="Polar residues" evidence="11">
    <location>
        <begin position="74"/>
        <end position="86"/>
    </location>
</feature>
<feature type="region of interest" description="Disordered" evidence="11">
    <location>
        <begin position="914"/>
        <end position="939"/>
    </location>
</feature>
<dbReference type="PANTHER" id="PTHR16515:SF49">
    <property type="entry name" value="GASTRULA ZINC FINGER PROTEIN XLCGF49.1-LIKE-RELATED"/>
    <property type="match status" value="1"/>
</dbReference>
<dbReference type="OrthoDB" id="9368434at2759"/>
<keyword evidence="6" id="KW-0805">Transcription regulation</keyword>